<dbReference type="GO" id="GO:0070192">
    <property type="term" value="P:chromosome organization involved in meiotic cell cycle"/>
    <property type="evidence" value="ECO:0007669"/>
    <property type="project" value="TreeGrafter"/>
</dbReference>
<dbReference type="GO" id="GO:0140664">
    <property type="term" value="F:ATP-dependent DNA damage sensor activity"/>
    <property type="evidence" value="ECO:0007669"/>
    <property type="project" value="InterPro"/>
</dbReference>
<dbReference type="InterPro" id="IPR010995">
    <property type="entry name" value="DNA_repair_Rad51/TF_NusA_a-hlx"/>
</dbReference>
<evidence type="ECO:0000313" key="8">
    <source>
        <dbReference type="Proteomes" id="UP000327044"/>
    </source>
</evidence>
<dbReference type="GO" id="GO:0000794">
    <property type="term" value="C:condensed nuclear chromosome"/>
    <property type="evidence" value="ECO:0007669"/>
    <property type="project" value="TreeGrafter"/>
</dbReference>
<sequence length="348" mass="38762">METVALDLIEQAKSTPSSEGNLGDLEDEECFFQDIALLLEHGVSIEDVRRLQDAGINTIKGVQMVIPKKMLEIEGLDVKKIEKIKEACTKLSFVNGFTTALDVDQRNQIFKLSTGSKKFDKLLYGGIESMAITEVFGEAGCGKTQLSHTLCVTAQMSGPNGYMGGKVIFIDTERTFRTDRLRSIAERFHLDGNTVLENILCARAYTSDHQYDLLKSVTGMLHKEAGVFKLLIVDSIIAHFRVDYYGRKEMAHRQHKLGQLMACLQKISEEYNIAVFITNQITSDLTNLEQGDAQRPVGGNILAHASTCRISLHKDVNERRMAKVYDSPYLASNEVLFTITNGGIDDVD</sequence>
<evidence type="ECO:0000256" key="2">
    <source>
        <dbReference type="ARBA" id="ARBA00022840"/>
    </source>
</evidence>
<dbReference type="GO" id="GO:0007131">
    <property type="term" value="P:reciprocal meiotic recombination"/>
    <property type="evidence" value="ECO:0007669"/>
    <property type="project" value="TreeGrafter"/>
</dbReference>
<protein>
    <recommendedName>
        <fullName evidence="9">RecA family profile 1 domain-containing protein</fullName>
    </recommendedName>
</protein>
<dbReference type="GO" id="GO:0005524">
    <property type="term" value="F:ATP binding"/>
    <property type="evidence" value="ECO:0007669"/>
    <property type="project" value="UniProtKB-KW"/>
</dbReference>
<dbReference type="GO" id="GO:0003690">
    <property type="term" value="F:double-stranded DNA binding"/>
    <property type="evidence" value="ECO:0007669"/>
    <property type="project" value="TreeGrafter"/>
</dbReference>
<dbReference type="AlphaFoldDB" id="A0A5N4AFM1"/>
<dbReference type="OrthoDB" id="10251254at2759"/>
<evidence type="ECO:0000256" key="1">
    <source>
        <dbReference type="ARBA" id="ARBA00022741"/>
    </source>
</evidence>
<dbReference type="SUPFAM" id="SSF47794">
    <property type="entry name" value="Rad51 N-terminal domain-like"/>
    <property type="match status" value="1"/>
</dbReference>
<dbReference type="Gene3D" id="3.40.50.300">
    <property type="entry name" value="P-loop containing nucleotide triphosphate hydrolases"/>
    <property type="match status" value="1"/>
</dbReference>
<evidence type="ECO:0000259" key="5">
    <source>
        <dbReference type="PROSITE" id="PS50162"/>
    </source>
</evidence>
<dbReference type="Pfam" id="PF08423">
    <property type="entry name" value="Rad51"/>
    <property type="match status" value="1"/>
</dbReference>
<dbReference type="SUPFAM" id="SSF52540">
    <property type="entry name" value="P-loop containing nucleoside triphosphate hydrolases"/>
    <property type="match status" value="1"/>
</dbReference>
<dbReference type="GO" id="GO:0000150">
    <property type="term" value="F:DNA strand exchange activity"/>
    <property type="evidence" value="ECO:0007669"/>
    <property type="project" value="TreeGrafter"/>
</dbReference>
<dbReference type="Gene3D" id="1.10.150.20">
    <property type="entry name" value="5' to 3' exonuclease, C-terminal subdomain"/>
    <property type="match status" value="1"/>
</dbReference>
<evidence type="ECO:0000256" key="3">
    <source>
        <dbReference type="ARBA" id="ARBA00023125"/>
    </source>
</evidence>
<dbReference type="GO" id="GO:0000730">
    <property type="term" value="P:DNA recombinase assembly"/>
    <property type="evidence" value="ECO:0007669"/>
    <property type="project" value="TreeGrafter"/>
</dbReference>
<dbReference type="GO" id="GO:0003697">
    <property type="term" value="F:single-stranded DNA binding"/>
    <property type="evidence" value="ECO:0007669"/>
    <property type="project" value="TreeGrafter"/>
</dbReference>
<evidence type="ECO:0008006" key="9">
    <source>
        <dbReference type="Google" id="ProtNLM"/>
    </source>
</evidence>
<comment type="caution">
    <text evidence="7">The sequence shown here is derived from an EMBL/GenBank/DDBJ whole genome shotgun (WGS) entry which is preliminary data.</text>
</comment>
<dbReference type="FunFam" id="3.40.50.300:FF:002052">
    <property type="entry name" value="DNA repair protein RAD51 homolog"/>
    <property type="match status" value="1"/>
</dbReference>
<dbReference type="InterPro" id="IPR003593">
    <property type="entry name" value="AAA+_ATPase"/>
</dbReference>
<keyword evidence="2 4" id="KW-0067">ATP-binding</keyword>
<dbReference type="InParanoid" id="A0A5N4AFM1"/>
<dbReference type="InterPro" id="IPR020587">
    <property type="entry name" value="RecA_monomer-monomer_interface"/>
</dbReference>
<dbReference type="NCBIfam" id="NF003301">
    <property type="entry name" value="PRK04301.1"/>
    <property type="match status" value="1"/>
</dbReference>
<keyword evidence="3" id="KW-0238">DNA-binding</keyword>
<dbReference type="InterPro" id="IPR020588">
    <property type="entry name" value="RecA_ATP-bd"/>
</dbReference>
<dbReference type="SMART" id="SM00382">
    <property type="entry name" value="AAA"/>
    <property type="match status" value="1"/>
</dbReference>
<accession>A0A5N4AFM1</accession>
<dbReference type="Proteomes" id="UP000327044">
    <property type="component" value="Unassembled WGS sequence"/>
</dbReference>
<keyword evidence="1 4" id="KW-0547">Nucleotide-binding</keyword>
<dbReference type="PROSITE" id="PS50163">
    <property type="entry name" value="RECA_3"/>
    <property type="match status" value="1"/>
</dbReference>
<feature type="domain" description="RecA family profile 1" evidence="5">
    <location>
        <begin position="108"/>
        <end position="281"/>
    </location>
</feature>
<organism evidence="7 8">
    <name type="scientific">Photinus pyralis</name>
    <name type="common">Common eastern firefly</name>
    <name type="synonym">Lampyris pyralis</name>
    <dbReference type="NCBI Taxonomy" id="7054"/>
    <lineage>
        <taxon>Eukaryota</taxon>
        <taxon>Metazoa</taxon>
        <taxon>Ecdysozoa</taxon>
        <taxon>Arthropoda</taxon>
        <taxon>Hexapoda</taxon>
        <taxon>Insecta</taxon>
        <taxon>Pterygota</taxon>
        <taxon>Neoptera</taxon>
        <taxon>Endopterygota</taxon>
        <taxon>Coleoptera</taxon>
        <taxon>Polyphaga</taxon>
        <taxon>Elateriformia</taxon>
        <taxon>Elateroidea</taxon>
        <taxon>Lampyridae</taxon>
        <taxon>Lampyrinae</taxon>
        <taxon>Photinus</taxon>
    </lineage>
</organism>
<dbReference type="PANTHER" id="PTHR22942:SF30">
    <property type="entry name" value="MEIOTIC RECOMBINATION PROTEIN DMC1_LIM15 HOMOLOG"/>
    <property type="match status" value="1"/>
</dbReference>
<name>A0A5N4AFM1_PHOPY</name>
<keyword evidence="8" id="KW-1185">Reference proteome</keyword>
<comment type="similarity">
    <text evidence="4">Belongs to the RecA family.</text>
</comment>
<dbReference type="GO" id="GO:0006312">
    <property type="term" value="P:mitotic recombination"/>
    <property type="evidence" value="ECO:0007669"/>
    <property type="project" value="TreeGrafter"/>
</dbReference>
<evidence type="ECO:0000313" key="7">
    <source>
        <dbReference type="EMBL" id="KAB0796111.1"/>
    </source>
</evidence>
<dbReference type="InterPro" id="IPR013632">
    <property type="entry name" value="Rad51_C"/>
</dbReference>
<dbReference type="GO" id="GO:0042148">
    <property type="term" value="P:DNA strand invasion"/>
    <property type="evidence" value="ECO:0007669"/>
    <property type="project" value="TreeGrafter"/>
</dbReference>
<dbReference type="InterPro" id="IPR016467">
    <property type="entry name" value="DNA_recomb/repair_RecA-like"/>
</dbReference>
<evidence type="ECO:0000259" key="6">
    <source>
        <dbReference type="PROSITE" id="PS50163"/>
    </source>
</evidence>
<dbReference type="PROSITE" id="PS50162">
    <property type="entry name" value="RECA_2"/>
    <property type="match status" value="1"/>
</dbReference>
<gene>
    <name evidence="7" type="ORF">PPYR_10172</name>
</gene>
<reference evidence="7 8" key="1">
    <citation type="journal article" date="2018" name="Elife">
        <title>Firefly genomes illuminate parallel origins of bioluminescence in beetles.</title>
        <authorList>
            <person name="Fallon T.R."/>
            <person name="Lower S.E."/>
            <person name="Chang C.H."/>
            <person name="Bessho-Uehara M."/>
            <person name="Martin G.J."/>
            <person name="Bewick A.J."/>
            <person name="Behringer M."/>
            <person name="Debat H.J."/>
            <person name="Wong I."/>
            <person name="Day J.C."/>
            <person name="Suvorov A."/>
            <person name="Silva C.J."/>
            <person name="Stanger-Hall K.F."/>
            <person name="Hall D.W."/>
            <person name="Schmitz R.J."/>
            <person name="Nelson D.R."/>
            <person name="Lewis S.M."/>
            <person name="Shigenobu S."/>
            <person name="Bybee S.M."/>
            <person name="Larracuente A.M."/>
            <person name="Oba Y."/>
            <person name="Weng J.K."/>
        </authorList>
    </citation>
    <scope>NUCLEOTIDE SEQUENCE [LARGE SCALE GENOMIC DNA]</scope>
    <source>
        <strain evidence="7">1611_PpyrPB1</strain>
        <tissue evidence="7">Whole body</tissue>
    </source>
</reference>
<dbReference type="EMBL" id="VVIM01000007">
    <property type="protein sequence ID" value="KAB0796111.1"/>
    <property type="molecule type" value="Genomic_DNA"/>
</dbReference>
<feature type="domain" description="RecA family profile 2" evidence="6">
    <location>
        <begin position="291"/>
        <end position="348"/>
    </location>
</feature>
<evidence type="ECO:0000256" key="4">
    <source>
        <dbReference type="RuleBase" id="RU003422"/>
    </source>
</evidence>
<proteinExistence type="inferred from homology"/>
<dbReference type="PIRSF" id="PIRSF005856">
    <property type="entry name" value="Rad51"/>
    <property type="match status" value="1"/>
</dbReference>
<dbReference type="InterPro" id="IPR027417">
    <property type="entry name" value="P-loop_NTPase"/>
</dbReference>
<dbReference type="PANTHER" id="PTHR22942">
    <property type="entry name" value="RECA/RAD51/RADA DNA STRAND-PAIRING FAMILY MEMBER"/>
    <property type="match status" value="1"/>
</dbReference>